<feature type="region of interest" description="Disordered" evidence="1">
    <location>
        <begin position="36"/>
        <end position="55"/>
    </location>
</feature>
<dbReference type="EMBL" id="LMTR01000026">
    <property type="protein sequence ID" value="KWT71286.1"/>
    <property type="molecule type" value="Genomic_DNA"/>
</dbReference>
<evidence type="ECO:0000313" key="2">
    <source>
        <dbReference type="EMBL" id="KWT71286.1"/>
    </source>
</evidence>
<comment type="caution">
    <text evidence="2">The sequence shown here is derived from an EMBL/GenBank/DDBJ whole genome shotgun (WGS) entry which is preliminary data.</text>
</comment>
<sequence>MAARARSPTSLQSVVDKPVASCGFLLVRLASFADAPRTQPQMKTAPSQRFAMMPL</sequence>
<dbReference type="Proteomes" id="UP000059074">
    <property type="component" value="Unassembled WGS sequence"/>
</dbReference>
<organism evidence="2 3">
    <name type="scientific">Hyphomicrobium sulfonivorans</name>
    <dbReference type="NCBI Taxonomy" id="121290"/>
    <lineage>
        <taxon>Bacteria</taxon>
        <taxon>Pseudomonadati</taxon>
        <taxon>Pseudomonadota</taxon>
        <taxon>Alphaproteobacteria</taxon>
        <taxon>Hyphomicrobiales</taxon>
        <taxon>Hyphomicrobiaceae</taxon>
        <taxon>Hyphomicrobium</taxon>
    </lineage>
</organism>
<keyword evidence="3" id="KW-1185">Reference proteome</keyword>
<proteinExistence type="predicted"/>
<reference evidence="2 3" key="1">
    <citation type="submission" date="2015-10" db="EMBL/GenBank/DDBJ databases">
        <title>Transcriptomic analysis of a linuron degrading triple-species bacterial consortium.</title>
        <authorList>
            <person name="Albers P."/>
        </authorList>
    </citation>
    <scope>NUCLEOTIDE SEQUENCE [LARGE SCALE GENOMIC DNA]</scope>
    <source>
        <strain evidence="2 3">WDL6</strain>
    </source>
</reference>
<dbReference type="PATRIC" id="fig|121290.4.peg.2566"/>
<evidence type="ECO:0000313" key="3">
    <source>
        <dbReference type="Proteomes" id="UP000059074"/>
    </source>
</evidence>
<feature type="compositionally biased region" description="Polar residues" evidence="1">
    <location>
        <begin position="38"/>
        <end position="47"/>
    </location>
</feature>
<accession>A0A109BM15</accession>
<gene>
    <name evidence="2" type="ORF">APY04_0537</name>
</gene>
<protein>
    <submittedName>
        <fullName evidence="2">Uncharacterized protein</fullName>
    </submittedName>
</protein>
<evidence type="ECO:0000256" key="1">
    <source>
        <dbReference type="SAM" id="MobiDB-lite"/>
    </source>
</evidence>
<dbReference type="AlphaFoldDB" id="A0A109BM15"/>
<name>A0A109BM15_HYPSL</name>